<dbReference type="Pfam" id="PF09339">
    <property type="entry name" value="HTH_IclR"/>
    <property type="match status" value="1"/>
</dbReference>
<dbReference type="InterPro" id="IPR050707">
    <property type="entry name" value="HTH_MetabolicPath_Reg"/>
</dbReference>
<keyword evidence="1" id="KW-0805">Transcription regulation</keyword>
<dbReference type="PANTHER" id="PTHR30136">
    <property type="entry name" value="HELIX-TURN-HELIX TRANSCRIPTIONAL REGULATOR, ICLR FAMILY"/>
    <property type="match status" value="1"/>
</dbReference>
<protein>
    <recommendedName>
        <fullName evidence="5">HTH iclR-type domain-containing protein</fullName>
    </recommendedName>
</protein>
<evidence type="ECO:0000256" key="4">
    <source>
        <dbReference type="SAM" id="MobiDB-lite"/>
    </source>
</evidence>
<organism evidence="6 7">
    <name type="scientific">Actinocatenispora thailandica</name>
    <dbReference type="NCBI Taxonomy" id="227318"/>
    <lineage>
        <taxon>Bacteria</taxon>
        <taxon>Bacillati</taxon>
        <taxon>Actinomycetota</taxon>
        <taxon>Actinomycetes</taxon>
        <taxon>Micromonosporales</taxon>
        <taxon>Micromonosporaceae</taxon>
        <taxon>Actinocatenispora</taxon>
    </lineage>
</organism>
<reference evidence="6 7" key="1">
    <citation type="submission" date="2020-08" db="EMBL/GenBank/DDBJ databases">
        <title>Whole genome shotgun sequence of Actinocatenispora thailandica NBRC 105041.</title>
        <authorList>
            <person name="Komaki H."/>
            <person name="Tamura T."/>
        </authorList>
    </citation>
    <scope>NUCLEOTIDE SEQUENCE [LARGE SCALE GENOMIC DNA]</scope>
    <source>
        <strain evidence="6 7">NBRC 105041</strain>
    </source>
</reference>
<keyword evidence="7" id="KW-1185">Reference proteome</keyword>
<feature type="compositionally biased region" description="Low complexity" evidence="4">
    <location>
        <begin position="208"/>
        <end position="226"/>
    </location>
</feature>
<dbReference type="InterPro" id="IPR014757">
    <property type="entry name" value="Tscrpt_reg_IclR_C"/>
</dbReference>
<dbReference type="SUPFAM" id="SSF55781">
    <property type="entry name" value="GAF domain-like"/>
    <property type="match status" value="1"/>
</dbReference>
<dbReference type="GO" id="GO:0003700">
    <property type="term" value="F:DNA-binding transcription factor activity"/>
    <property type="evidence" value="ECO:0007669"/>
    <property type="project" value="TreeGrafter"/>
</dbReference>
<sequence>MDRPTETAQTLDRGLRLLALVAEHPEGVSVSAAAQHLSVGRTVVYRLAATLAAHALLQHDPGGPLRLGIGVLALARRAQPLLVEAARPILRSLADDLGATAHLTVEDGGEALALLVVEPSWTALHVAYRTGSRHPLSAAAGGQAILAGRRGEDGWTSSAGGFQSGAYGVAAPVRGVEGLEASVGVVALGTLDDSTIGPGSAPRPPRSPRGSTDRPGTSLRRGAPEAPGRRGAGRGGVAPGWRGEGHLRVLCVWGAGVKATSVRRLDPAWGNVGRGLRPLPTPLPRQGGRRPLAIPRPDKQRRDPDPA</sequence>
<gene>
    <name evidence="6" type="ORF">Athai_00860</name>
</gene>
<dbReference type="Pfam" id="PF01614">
    <property type="entry name" value="IclR_C"/>
    <property type="match status" value="1"/>
</dbReference>
<evidence type="ECO:0000313" key="6">
    <source>
        <dbReference type="EMBL" id="BCJ32583.1"/>
    </source>
</evidence>
<keyword evidence="3" id="KW-0804">Transcription</keyword>
<dbReference type="SMART" id="SM00346">
    <property type="entry name" value="HTH_ICLR"/>
    <property type="match status" value="1"/>
</dbReference>
<dbReference type="AlphaFoldDB" id="A0A7R7HUH1"/>
<dbReference type="Proteomes" id="UP000611640">
    <property type="component" value="Chromosome"/>
</dbReference>
<dbReference type="SUPFAM" id="SSF46785">
    <property type="entry name" value="Winged helix' DNA-binding domain"/>
    <property type="match status" value="1"/>
</dbReference>
<dbReference type="EMBL" id="AP023355">
    <property type="protein sequence ID" value="BCJ32583.1"/>
    <property type="molecule type" value="Genomic_DNA"/>
</dbReference>
<keyword evidence="2" id="KW-0238">DNA-binding</keyword>
<dbReference type="InterPro" id="IPR036390">
    <property type="entry name" value="WH_DNA-bd_sf"/>
</dbReference>
<feature type="compositionally biased region" description="Low complexity" evidence="4">
    <location>
        <begin position="274"/>
        <end position="292"/>
    </location>
</feature>
<dbReference type="GO" id="GO:0003677">
    <property type="term" value="F:DNA binding"/>
    <property type="evidence" value="ECO:0007669"/>
    <property type="project" value="UniProtKB-KW"/>
</dbReference>
<dbReference type="PROSITE" id="PS51077">
    <property type="entry name" value="HTH_ICLR"/>
    <property type="match status" value="1"/>
</dbReference>
<name>A0A7R7HUH1_9ACTN</name>
<proteinExistence type="predicted"/>
<evidence type="ECO:0000256" key="3">
    <source>
        <dbReference type="ARBA" id="ARBA00023163"/>
    </source>
</evidence>
<dbReference type="Gene3D" id="1.10.10.10">
    <property type="entry name" value="Winged helix-like DNA-binding domain superfamily/Winged helix DNA-binding domain"/>
    <property type="match status" value="1"/>
</dbReference>
<evidence type="ECO:0000256" key="1">
    <source>
        <dbReference type="ARBA" id="ARBA00023015"/>
    </source>
</evidence>
<evidence type="ECO:0000259" key="5">
    <source>
        <dbReference type="PROSITE" id="PS51077"/>
    </source>
</evidence>
<evidence type="ECO:0000313" key="7">
    <source>
        <dbReference type="Proteomes" id="UP000611640"/>
    </source>
</evidence>
<accession>A0A7R7HUH1</accession>
<evidence type="ECO:0000256" key="2">
    <source>
        <dbReference type="ARBA" id="ARBA00023125"/>
    </source>
</evidence>
<feature type="domain" description="HTH iclR-type" evidence="5">
    <location>
        <begin position="8"/>
        <end position="69"/>
    </location>
</feature>
<dbReference type="InterPro" id="IPR029016">
    <property type="entry name" value="GAF-like_dom_sf"/>
</dbReference>
<feature type="compositionally biased region" description="Basic and acidic residues" evidence="4">
    <location>
        <begin position="296"/>
        <end position="307"/>
    </location>
</feature>
<dbReference type="InterPro" id="IPR036388">
    <property type="entry name" value="WH-like_DNA-bd_sf"/>
</dbReference>
<dbReference type="PANTHER" id="PTHR30136:SF24">
    <property type="entry name" value="HTH-TYPE TRANSCRIPTIONAL REPRESSOR ALLR"/>
    <property type="match status" value="1"/>
</dbReference>
<dbReference type="KEGG" id="atl:Athai_00860"/>
<dbReference type="GO" id="GO:0045892">
    <property type="term" value="P:negative regulation of DNA-templated transcription"/>
    <property type="evidence" value="ECO:0007669"/>
    <property type="project" value="TreeGrafter"/>
</dbReference>
<dbReference type="Gene3D" id="3.30.450.40">
    <property type="match status" value="1"/>
</dbReference>
<dbReference type="InterPro" id="IPR005471">
    <property type="entry name" value="Tscrpt_reg_IclR_N"/>
</dbReference>
<feature type="region of interest" description="Disordered" evidence="4">
    <location>
        <begin position="191"/>
        <end position="240"/>
    </location>
</feature>
<feature type="region of interest" description="Disordered" evidence="4">
    <location>
        <begin position="268"/>
        <end position="307"/>
    </location>
</feature>